<dbReference type="PANTHER" id="PTHR13768">
    <property type="entry name" value="SOLUBLE NSF ATTACHMENT PROTEIN SNAP"/>
    <property type="match status" value="1"/>
</dbReference>
<dbReference type="SUPFAM" id="SSF48452">
    <property type="entry name" value="TPR-like"/>
    <property type="match status" value="1"/>
</dbReference>
<reference evidence="5" key="1">
    <citation type="submission" date="2020-05" db="EMBL/GenBank/DDBJ databases">
        <title>WGS assembly of Panicum virgatum.</title>
        <authorList>
            <person name="Lovell J.T."/>
            <person name="Jenkins J."/>
            <person name="Shu S."/>
            <person name="Juenger T.E."/>
            <person name="Schmutz J."/>
        </authorList>
    </citation>
    <scope>NUCLEOTIDE SEQUENCE</scope>
    <source>
        <strain evidence="5">AP13</strain>
    </source>
</reference>
<dbReference type="GO" id="GO:0031201">
    <property type="term" value="C:SNARE complex"/>
    <property type="evidence" value="ECO:0007669"/>
    <property type="project" value="TreeGrafter"/>
</dbReference>
<dbReference type="Gene3D" id="1.25.40.10">
    <property type="entry name" value="Tetratricopeptide repeat domain"/>
    <property type="match status" value="1"/>
</dbReference>
<dbReference type="GO" id="GO:0005774">
    <property type="term" value="C:vacuolar membrane"/>
    <property type="evidence" value="ECO:0007669"/>
    <property type="project" value="TreeGrafter"/>
</dbReference>
<gene>
    <name evidence="5" type="ORF">PVAP13_1KG429600</name>
</gene>
<feature type="chain" id="PRO_5035826737" evidence="4">
    <location>
        <begin position="21"/>
        <end position="202"/>
    </location>
</feature>
<evidence type="ECO:0000256" key="3">
    <source>
        <dbReference type="ARBA" id="ARBA00022927"/>
    </source>
</evidence>
<proteinExistence type="inferred from homology"/>
<organism evidence="5 6">
    <name type="scientific">Panicum virgatum</name>
    <name type="common">Blackwell switchgrass</name>
    <dbReference type="NCBI Taxonomy" id="38727"/>
    <lineage>
        <taxon>Eukaryota</taxon>
        <taxon>Viridiplantae</taxon>
        <taxon>Streptophyta</taxon>
        <taxon>Embryophyta</taxon>
        <taxon>Tracheophyta</taxon>
        <taxon>Spermatophyta</taxon>
        <taxon>Magnoliopsida</taxon>
        <taxon>Liliopsida</taxon>
        <taxon>Poales</taxon>
        <taxon>Poaceae</taxon>
        <taxon>PACMAD clade</taxon>
        <taxon>Panicoideae</taxon>
        <taxon>Panicodae</taxon>
        <taxon>Paniceae</taxon>
        <taxon>Panicinae</taxon>
        <taxon>Panicum</taxon>
        <taxon>Panicum sect. Hiantes</taxon>
    </lineage>
</organism>
<protein>
    <submittedName>
        <fullName evidence="5">Uncharacterized protein</fullName>
    </submittedName>
</protein>
<dbReference type="Pfam" id="PF14938">
    <property type="entry name" value="SNAP"/>
    <property type="match status" value="1"/>
</dbReference>
<comment type="similarity">
    <text evidence="1">Belongs to the SNAP family.</text>
</comment>
<keyword evidence="3" id="KW-0653">Protein transport</keyword>
<comment type="caution">
    <text evidence="5">The sequence shown here is derived from an EMBL/GenBank/DDBJ whole genome shotgun (WGS) entry which is preliminary data.</text>
</comment>
<sequence>MWMVGLGSLFRRLAAGGALGHEPKPIPRWEEEREVMRATAKGFKETAFSHVHAKNWREAALAFGEQAAYDLKLGDEHSAASALLRSVKCYAWIHEEDEGAIAATKLALDKALALFVKRNDLEMAAVSCEELAELHVEQRELQTALDFFEKAADYYGSNRCSRSCRFEAGRLRFLLDNKETYLQSSDPDWRSQLYEVFATGIM</sequence>
<evidence type="ECO:0000256" key="1">
    <source>
        <dbReference type="ARBA" id="ARBA00010050"/>
    </source>
</evidence>
<dbReference type="EMBL" id="CM029037">
    <property type="protein sequence ID" value="KAG2660338.1"/>
    <property type="molecule type" value="Genomic_DNA"/>
</dbReference>
<dbReference type="InterPro" id="IPR011990">
    <property type="entry name" value="TPR-like_helical_dom_sf"/>
</dbReference>
<evidence type="ECO:0000313" key="5">
    <source>
        <dbReference type="EMBL" id="KAG2660338.1"/>
    </source>
</evidence>
<name>A0A8T0XMX3_PANVG</name>
<keyword evidence="4" id="KW-0732">Signal</keyword>
<keyword evidence="2" id="KW-0813">Transport</keyword>
<dbReference type="Proteomes" id="UP000823388">
    <property type="component" value="Chromosome 1K"/>
</dbReference>
<evidence type="ECO:0000256" key="4">
    <source>
        <dbReference type="SAM" id="SignalP"/>
    </source>
</evidence>
<dbReference type="InterPro" id="IPR000744">
    <property type="entry name" value="NSF_attach"/>
</dbReference>
<accession>A0A8T0XMX3</accession>
<evidence type="ECO:0000256" key="2">
    <source>
        <dbReference type="ARBA" id="ARBA00022448"/>
    </source>
</evidence>
<feature type="signal peptide" evidence="4">
    <location>
        <begin position="1"/>
        <end position="20"/>
    </location>
</feature>
<dbReference type="GO" id="GO:0006886">
    <property type="term" value="P:intracellular protein transport"/>
    <property type="evidence" value="ECO:0007669"/>
    <property type="project" value="InterPro"/>
</dbReference>
<dbReference type="PANTHER" id="PTHR13768:SF36">
    <property type="entry name" value="OS01G0812500 PROTEIN"/>
    <property type="match status" value="1"/>
</dbReference>
<evidence type="ECO:0000313" key="6">
    <source>
        <dbReference type="Proteomes" id="UP000823388"/>
    </source>
</evidence>
<dbReference type="GO" id="GO:0019905">
    <property type="term" value="F:syntaxin binding"/>
    <property type="evidence" value="ECO:0007669"/>
    <property type="project" value="TreeGrafter"/>
</dbReference>
<keyword evidence="6" id="KW-1185">Reference proteome</keyword>
<dbReference type="GO" id="GO:0035494">
    <property type="term" value="P:SNARE complex disassembly"/>
    <property type="evidence" value="ECO:0007669"/>
    <property type="project" value="TreeGrafter"/>
</dbReference>
<dbReference type="GO" id="GO:0005483">
    <property type="term" value="F:soluble NSF attachment protein activity"/>
    <property type="evidence" value="ECO:0007669"/>
    <property type="project" value="TreeGrafter"/>
</dbReference>
<dbReference type="AlphaFoldDB" id="A0A8T0XMX3"/>